<dbReference type="AlphaFoldDB" id="A0A937D3V5"/>
<accession>A0A937D3V5</accession>
<evidence type="ECO:0000256" key="4">
    <source>
        <dbReference type="ARBA" id="ARBA00023136"/>
    </source>
</evidence>
<comment type="subcellular location">
    <subcellularLocation>
        <location evidence="5">Cell membrane</location>
        <topology evidence="5">Multi-pass membrane protein</topology>
    </subcellularLocation>
    <subcellularLocation>
        <location evidence="1">Membrane</location>
        <topology evidence="1">Multi-pass membrane protein</topology>
    </subcellularLocation>
</comment>
<dbReference type="PANTHER" id="PTHR43701:SF5">
    <property type="entry name" value="MEMBRANE TRANSPORTER PROTEIN-RELATED"/>
    <property type="match status" value="1"/>
</dbReference>
<dbReference type="PANTHER" id="PTHR43701">
    <property type="entry name" value="MEMBRANE TRANSPORTER PROTEIN MJ0441-RELATED"/>
    <property type="match status" value="1"/>
</dbReference>
<gene>
    <name evidence="6" type="ORF">JKG68_23070</name>
</gene>
<dbReference type="EMBL" id="JAEQMY010000052">
    <property type="protein sequence ID" value="MBL0406830.1"/>
    <property type="molecule type" value="Genomic_DNA"/>
</dbReference>
<feature type="transmembrane region" description="Helical" evidence="5">
    <location>
        <begin position="110"/>
        <end position="130"/>
    </location>
</feature>
<keyword evidence="7" id="KW-1185">Reference proteome</keyword>
<organism evidence="6 7">
    <name type="scientific">Microvirga aerilata</name>
    <dbReference type="NCBI Taxonomy" id="670292"/>
    <lineage>
        <taxon>Bacteria</taxon>
        <taxon>Pseudomonadati</taxon>
        <taxon>Pseudomonadota</taxon>
        <taxon>Alphaproteobacteria</taxon>
        <taxon>Hyphomicrobiales</taxon>
        <taxon>Methylobacteriaceae</taxon>
        <taxon>Microvirga</taxon>
    </lineage>
</organism>
<evidence type="ECO:0000256" key="5">
    <source>
        <dbReference type="RuleBase" id="RU363041"/>
    </source>
</evidence>
<keyword evidence="5" id="KW-1003">Cell membrane</keyword>
<protein>
    <recommendedName>
        <fullName evidence="5">Probable membrane transporter protein</fullName>
    </recommendedName>
</protein>
<dbReference type="InterPro" id="IPR051598">
    <property type="entry name" value="TSUP/Inactive_protease-like"/>
</dbReference>
<dbReference type="GO" id="GO:0005886">
    <property type="term" value="C:plasma membrane"/>
    <property type="evidence" value="ECO:0007669"/>
    <property type="project" value="UniProtKB-SubCell"/>
</dbReference>
<dbReference type="InterPro" id="IPR002781">
    <property type="entry name" value="TM_pro_TauE-like"/>
</dbReference>
<dbReference type="RefSeq" id="WP_202063703.1">
    <property type="nucleotide sequence ID" value="NZ_JAEQMY010000052.1"/>
</dbReference>
<evidence type="ECO:0000313" key="7">
    <source>
        <dbReference type="Proteomes" id="UP000605848"/>
    </source>
</evidence>
<sequence length="148" mass="15469">MYWPLVGVVLLIAATRLLWPKPLNTEEWRDPPILLDISGGDGIGFLSGLTGIGGGIFLSLLLLFVGWSETKTAFGVAAVFILVNSIAGLLGNLTSVGSLPSDLPLLLETAFLGAVIGTTLGIKLATPIILKAFKAVLVIAGLKMIRVC</sequence>
<evidence type="ECO:0000256" key="1">
    <source>
        <dbReference type="ARBA" id="ARBA00004141"/>
    </source>
</evidence>
<evidence type="ECO:0000256" key="2">
    <source>
        <dbReference type="ARBA" id="ARBA00022692"/>
    </source>
</evidence>
<comment type="caution">
    <text evidence="6">The sequence shown here is derived from an EMBL/GenBank/DDBJ whole genome shotgun (WGS) entry which is preliminary data.</text>
</comment>
<feature type="transmembrane region" description="Helical" evidence="5">
    <location>
        <begin position="72"/>
        <end position="90"/>
    </location>
</feature>
<reference evidence="6" key="1">
    <citation type="submission" date="2021-01" db="EMBL/GenBank/DDBJ databases">
        <title>Microvirga sp.</title>
        <authorList>
            <person name="Kim M.K."/>
        </authorList>
    </citation>
    <scope>NUCLEOTIDE SEQUENCE</scope>
    <source>
        <strain evidence="6">5420S-16</strain>
    </source>
</reference>
<proteinExistence type="inferred from homology"/>
<comment type="similarity">
    <text evidence="5">Belongs to the 4-toluene sulfonate uptake permease (TSUP) (TC 2.A.102) family.</text>
</comment>
<name>A0A937D3V5_9HYPH</name>
<evidence type="ECO:0000256" key="3">
    <source>
        <dbReference type="ARBA" id="ARBA00022989"/>
    </source>
</evidence>
<keyword evidence="3 5" id="KW-1133">Transmembrane helix</keyword>
<feature type="transmembrane region" description="Helical" evidence="5">
    <location>
        <begin position="44"/>
        <end position="65"/>
    </location>
</feature>
<evidence type="ECO:0000313" key="6">
    <source>
        <dbReference type="EMBL" id="MBL0406830.1"/>
    </source>
</evidence>
<keyword evidence="2 5" id="KW-0812">Transmembrane</keyword>
<dbReference type="Pfam" id="PF01925">
    <property type="entry name" value="TauE"/>
    <property type="match status" value="1"/>
</dbReference>
<dbReference type="Proteomes" id="UP000605848">
    <property type="component" value="Unassembled WGS sequence"/>
</dbReference>
<keyword evidence="4 5" id="KW-0472">Membrane</keyword>